<reference evidence="11 12" key="1">
    <citation type="journal article" date="2021" name="Comput. Struct. Biotechnol. J.">
        <title>De novo genome assembly of the potent medicinal plant Rehmannia glutinosa using nanopore technology.</title>
        <authorList>
            <person name="Ma L."/>
            <person name="Dong C."/>
            <person name="Song C."/>
            <person name="Wang X."/>
            <person name="Zheng X."/>
            <person name="Niu Y."/>
            <person name="Chen S."/>
            <person name="Feng W."/>
        </authorList>
    </citation>
    <scope>NUCLEOTIDE SEQUENCE [LARGE SCALE GENOMIC DNA]</scope>
    <source>
        <strain evidence="11">DH-2019</strain>
    </source>
</reference>
<keyword evidence="7" id="KW-0325">Glycoprotein</keyword>
<comment type="subcellular location">
    <subcellularLocation>
        <location evidence="1">Cell membrane</location>
        <topology evidence="1">Lipid-anchor</topology>
        <topology evidence="1">GPI-anchor</topology>
    </subcellularLocation>
</comment>
<keyword evidence="3" id="KW-1003">Cell membrane</keyword>
<dbReference type="EMBL" id="JABTTQ020000009">
    <property type="protein sequence ID" value="KAK6149724.1"/>
    <property type="molecule type" value="Genomic_DNA"/>
</dbReference>
<gene>
    <name evidence="11" type="ORF">DH2020_017249</name>
</gene>
<evidence type="ECO:0000256" key="4">
    <source>
        <dbReference type="ARBA" id="ARBA00022622"/>
    </source>
</evidence>
<dbReference type="InterPro" id="IPR036312">
    <property type="entry name" value="Bifun_inhib/LTP/seed_sf"/>
</dbReference>
<comment type="similarity">
    <text evidence="2">Belongs to the plant LTP family.</text>
</comment>
<dbReference type="PANTHER" id="PTHR33044">
    <property type="entry name" value="BIFUNCTIONAL INHIBITOR/LIPID-TRANSFER PROTEIN/SEED STORAGE 2S ALBUMIN SUPERFAMILY PROTEIN-RELATED"/>
    <property type="match status" value="1"/>
</dbReference>
<evidence type="ECO:0000256" key="2">
    <source>
        <dbReference type="ARBA" id="ARBA00009748"/>
    </source>
</evidence>
<comment type="caution">
    <text evidence="11">The sequence shown here is derived from an EMBL/GenBank/DDBJ whole genome shotgun (WGS) entry which is preliminary data.</text>
</comment>
<feature type="signal peptide" evidence="9">
    <location>
        <begin position="1"/>
        <end position="24"/>
    </location>
</feature>
<feature type="chain" id="PRO_5046971187" description="Bifunctional inhibitor/plant lipid transfer protein/seed storage helical domain-containing protein" evidence="9">
    <location>
        <begin position="25"/>
        <end position="173"/>
    </location>
</feature>
<organism evidence="11 12">
    <name type="scientific">Rehmannia glutinosa</name>
    <name type="common">Chinese foxglove</name>
    <dbReference type="NCBI Taxonomy" id="99300"/>
    <lineage>
        <taxon>Eukaryota</taxon>
        <taxon>Viridiplantae</taxon>
        <taxon>Streptophyta</taxon>
        <taxon>Embryophyta</taxon>
        <taxon>Tracheophyta</taxon>
        <taxon>Spermatophyta</taxon>
        <taxon>Magnoliopsida</taxon>
        <taxon>eudicotyledons</taxon>
        <taxon>Gunneridae</taxon>
        <taxon>Pentapetalae</taxon>
        <taxon>asterids</taxon>
        <taxon>lamiids</taxon>
        <taxon>Lamiales</taxon>
        <taxon>Orobanchaceae</taxon>
        <taxon>Rehmannieae</taxon>
        <taxon>Rehmannia</taxon>
    </lineage>
</organism>
<protein>
    <recommendedName>
        <fullName evidence="10">Bifunctional inhibitor/plant lipid transfer protein/seed storage helical domain-containing protein</fullName>
    </recommendedName>
</protein>
<dbReference type="InterPro" id="IPR016140">
    <property type="entry name" value="Bifunc_inhib/LTP/seed_store"/>
</dbReference>
<dbReference type="SUPFAM" id="SSF47699">
    <property type="entry name" value="Bifunctional inhibitor/lipid-transfer protein/seed storage 2S albumin"/>
    <property type="match status" value="1"/>
</dbReference>
<sequence>MAKLMSILVVFSMAFFLSTNSVKATDCVSVLANIFPCMNYLGNVIPITPGNKCCDAASNIVKTGDNIKNLCQCFKQNPLSSGFLASKAQQLPNLCNLTSSFLPLVNCLVPSGQIGVPPLPPLTPLPPLIPVPPLPLIPIPPLTPLPPFIPIPPLTPLPPFIPFPPLFPAPPPA</sequence>
<dbReference type="Proteomes" id="UP001318860">
    <property type="component" value="Unassembled WGS sequence"/>
</dbReference>
<keyword evidence="8" id="KW-0449">Lipoprotein</keyword>
<name>A0ABR0WRG0_REHGL</name>
<accession>A0ABR0WRG0</accession>
<evidence type="ECO:0000313" key="12">
    <source>
        <dbReference type="Proteomes" id="UP001318860"/>
    </source>
</evidence>
<keyword evidence="6" id="KW-1015">Disulfide bond</keyword>
<evidence type="ECO:0000256" key="9">
    <source>
        <dbReference type="SAM" id="SignalP"/>
    </source>
</evidence>
<evidence type="ECO:0000313" key="11">
    <source>
        <dbReference type="EMBL" id="KAK6149724.1"/>
    </source>
</evidence>
<keyword evidence="12" id="KW-1185">Reference proteome</keyword>
<feature type="domain" description="Bifunctional inhibitor/plant lipid transfer protein/seed storage helical" evidence="10">
    <location>
        <begin position="14"/>
        <end position="101"/>
    </location>
</feature>
<keyword evidence="4" id="KW-0336">GPI-anchor</keyword>
<dbReference type="InterPro" id="IPR043325">
    <property type="entry name" value="LTSS"/>
</dbReference>
<keyword evidence="4" id="KW-0472">Membrane</keyword>
<evidence type="ECO:0000256" key="8">
    <source>
        <dbReference type="ARBA" id="ARBA00023288"/>
    </source>
</evidence>
<dbReference type="Gene3D" id="1.10.110.10">
    <property type="entry name" value="Plant lipid-transfer and hydrophobic proteins"/>
    <property type="match status" value="1"/>
</dbReference>
<proteinExistence type="inferred from homology"/>
<evidence type="ECO:0000256" key="7">
    <source>
        <dbReference type="ARBA" id="ARBA00023180"/>
    </source>
</evidence>
<evidence type="ECO:0000256" key="6">
    <source>
        <dbReference type="ARBA" id="ARBA00023157"/>
    </source>
</evidence>
<dbReference type="Pfam" id="PF14368">
    <property type="entry name" value="LTP_2"/>
    <property type="match status" value="1"/>
</dbReference>
<evidence type="ECO:0000259" key="10">
    <source>
        <dbReference type="Pfam" id="PF14368"/>
    </source>
</evidence>
<evidence type="ECO:0000256" key="5">
    <source>
        <dbReference type="ARBA" id="ARBA00022729"/>
    </source>
</evidence>
<evidence type="ECO:0000256" key="1">
    <source>
        <dbReference type="ARBA" id="ARBA00004609"/>
    </source>
</evidence>
<keyword evidence="5 9" id="KW-0732">Signal</keyword>
<evidence type="ECO:0000256" key="3">
    <source>
        <dbReference type="ARBA" id="ARBA00022475"/>
    </source>
</evidence>